<dbReference type="GeneID" id="25742646"/>
<dbReference type="RefSeq" id="XP_013897213.1">
    <property type="nucleotide sequence ID" value="XM_014041759.1"/>
</dbReference>
<dbReference type="AlphaFoldDB" id="A0A0D2KRM1"/>
<dbReference type="EMBL" id="KK102276">
    <property type="protein sequence ID" value="KIY98193.1"/>
    <property type="molecule type" value="Genomic_DNA"/>
</dbReference>
<feature type="non-terminal residue" evidence="2">
    <location>
        <position position="1"/>
    </location>
</feature>
<evidence type="ECO:0000313" key="3">
    <source>
        <dbReference type="Proteomes" id="UP000054498"/>
    </source>
</evidence>
<dbReference type="KEGG" id="mng:MNEG_9771"/>
<accession>A0A0D2KRM1</accession>
<organism evidence="2 3">
    <name type="scientific">Monoraphidium neglectum</name>
    <dbReference type="NCBI Taxonomy" id="145388"/>
    <lineage>
        <taxon>Eukaryota</taxon>
        <taxon>Viridiplantae</taxon>
        <taxon>Chlorophyta</taxon>
        <taxon>core chlorophytes</taxon>
        <taxon>Chlorophyceae</taxon>
        <taxon>CS clade</taxon>
        <taxon>Sphaeropleales</taxon>
        <taxon>Selenastraceae</taxon>
        <taxon>Monoraphidium</taxon>
    </lineage>
</organism>
<gene>
    <name evidence="2" type="ORF">MNEG_9771</name>
</gene>
<evidence type="ECO:0000313" key="2">
    <source>
        <dbReference type="EMBL" id="KIY98193.1"/>
    </source>
</evidence>
<reference evidence="2 3" key="1">
    <citation type="journal article" date="2013" name="BMC Genomics">
        <title>Reconstruction of the lipid metabolism for the microalga Monoraphidium neglectum from its genome sequence reveals characteristics suitable for biofuel production.</title>
        <authorList>
            <person name="Bogen C."/>
            <person name="Al-Dilaimi A."/>
            <person name="Albersmeier A."/>
            <person name="Wichmann J."/>
            <person name="Grundmann M."/>
            <person name="Rupp O."/>
            <person name="Lauersen K.J."/>
            <person name="Blifernez-Klassen O."/>
            <person name="Kalinowski J."/>
            <person name="Goesmann A."/>
            <person name="Mussgnug J.H."/>
            <person name="Kruse O."/>
        </authorList>
    </citation>
    <scope>NUCLEOTIDE SEQUENCE [LARGE SCALE GENOMIC DNA]</scope>
    <source>
        <strain evidence="2 3">SAG 48.87</strain>
    </source>
</reference>
<sequence>VRAQGEDVLRSNSIPRDRSEDLLVKRGSGGTGGGNAAENGAASEGRQRGDGEAPSSGGGSSGGDAPSDPGPGL</sequence>
<feature type="region of interest" description="Disordered" evidence="1">
    <location>
        <begin position="1"/>
        <end position="73"/>
    </location>
</feature>
<proteinExistence type="predicted"/>
<evidence type="ECO:0000256" key="1">
    <source>
        <dbReference type="SAM" id="MobiDB-lite"/>
    </source>
</evidence>
<protein>
    <submittedName>
        <fullName evidence="2">Uncharacterized protein</fullName>
    </submittedName>
</protein>
<dbReference type="Proteomes" id="UP000054498">
    <property type="component" value="Unassembled WGS sequence"/>
</dbReference>
<name>A0A0D2KRM1_9CHLO</name>
<feature type="compositionally biased region" description="Basic and acidic residues" evidence="1">
    <location>
        <begin position="1"/>
        <end position="24"/>
    </location>
</feature>
<keyword evidence="3" id="KW-1185">Reference proteome</keyword>